<gene>
    <name evidence="4" type="ORF">UC8_34180</name>
</gene>
<dbReference type="InterPro" id="IPR012334">
    <property type="entry name" value="Pectin_lyas_fold"/>
</dbReference>
<dbReference type="InterPro" id="IPR006626">
    <property type="entry name" value="PbH1"/>
</dbReference>
<dbReference type="KEGG" id="rul:UC8_34180"/>
<dbReference type="Gene3D" id="2.160.20.10">
    <property type="entry name" value="Single-stranded right-handed beta-helix, Pectin lyase-like"/>
    <property type="match status" value="1"/>
</dbReference>
<dbReference type="AlphaFoldDB" id="A0A5B9QQL8"/>
<name>A0A5B9QQL8_9BACT</name>
<evidence type="ECO:0000259" key="3">
    <source>
        <dbReference type="Pfam" id="PF13472"/>
    </source>
</evidence>
<dbReference type="Pfam" id="PF13472">
    <property type="entry name" value="Lipase_GDSL_2"/>
    <property type="match status" value="1"/>
</dbReference>
<keyword evidence="4" id="KW-0378">Hydrolase</keyword>
<dbReference type="GO" id="GO:0008233">
    <property type="term" value="F:peptidase activity"/>
    <property type="evidence" value="ECO:0007669"/>
    <property type="project" value="UniProtKB-KW"/>
</dbReference>
<dbReference type="InterPro" id="IPR011050">
    <property type="entry name" value="Pectin_lyase_fold/virulence"/>
</dbReference>
<dbReference type="InterPro" id="IPR039448">
    <property type="entry name" value="Beta_helix"/>
</dbReference>
<dbReference type="GO" id="GO:0004622">
    <property type="term" value="F:phosphatidylcholine lysophospholipase activity"/>
    <property type="evidence" value="ECO:0007669"/>
    <property type="project" value="TreeGrafter"/>
</dbReference>
<feature type="chain" id="PRO_5023085044" evidence="1">
    <location>
        <begin position="26"/>
        <end position="652"/>
    </location>
</feature>
<evidence type="ECO:0000259" key="2">
    <source>
        <dbReference type="Pfam" id="PF13229"/>
    </source>
</evidence>
<dbReference type="InterPro" id="IPR013830">
    <property type="entry name" value="SGNH_hydro"/>
</dbReference>
<dbReference type="Proteomes" id="UP000325286">
    <property type="component" value="Chromosome"/>
</dbReference>
<dbReference type="SMART" id="SM00710">
    <property type="entry name" value="PbH1"/>
    <property type="match status" value="6"/>
</dbReference>
<dbReference type="PANTHER" id="PTHR30383">
    <property type="entry name" value="THIOESTERASE 1/PROTEASE 1/LYSOPHOSPHOLIPASE L1"/>
    <property type="match status" value="1"/>
</dbReference>
<reference evidence="4 5" key="1">
    <citation type="submission" date="2019-08" db="EMBL/GenBank/DDBJ databases">
        <title>Deep-cultivation of Planctomycetes and their phenomic and genomic characterization uncovers novel biology.</title>
        <authorList>
            <person name="Wiegand S."/>
            <person name="Jogler M."/>
            <person name="Boedeker C."/>
            <person name="Pinto D."/>
            <person name="Vollmers J."/>
            <person name="Rivas-Marin E."/>
            <person name="Kohn T."/>
            <person name="Peeters S.H."/>
            <person name="Heuer A."/>
            <person name="Rast P."/>
            <person name="Oberbeckmann S."/>
            <person name="Bunk B."/>
            <person name="Jeske O."/>
            <person name="Meyerdierks A."/>
            <person name="Storesund J.E."/>
            <person name="Kallscheuer N."/>
            <person name="Luecker S."/>
            <person name="Lage O.M."/>
            <person name="Pohl T."/>
            <person name="Merkel B.J."/>
            <person name="Hornburger P."/>
            <person name="Mueller R.-W."/>
            <person name="Bruemmer F."/>
            <person name="Labrenz M."/>
            <person name="Spormann A.M."/>
            <person name="Op den Camp H."/>
            <person name="Overmann J."/>
            <person name="Amann R."/>
            <person name="Jetten M.S.M."/>
            <person name="Mascher T."/>
            <person name="Medema M.H."/>
            <person name="Devos D.P."/>
            <person name="Kaster A.-K."/>
            <person name="Ovreas L."/>
            <person name="Rohde M."/>
            <person name="Galperin M.Y."/>
            <person name="Jogler C."/>
        </authorList>
    </citation>
    <scope>NUCLEOTIDE SEQUENCE [LARGE SCALE GENOMIC DNA]</scope>
    <source>
        <strain evidence="4 5">UC8</strain>
    </source>
</reference>
<feature type="signal peptide" evidence="1">
    <location>
        <begin position="1"/>
        <end position="25"/>
    </location>
</feature>
<keyword evidence="5" id="KW-1185">Reference proteome</keyword>
<keyword evidence="4" id="KW-0645">Protease</keyword>
<dbReference type="SUPFAM" id="SSF52266">
    <property type="entry name" value="SGNH hydrolase"/>
    <property type="match status" value="1"/>
</dbReference>
<evidence type="ECO:0000313" key="5">
    <source>
        <dbReference type="Proteomes" id="UP000325286"/>
    </source>
</evidence>
<evidence type="ECO:0000256" key="1">
    <source>
        <dbReference type="SAM" id="SignalP"/>
    </source>
</evidence>
<dbReference type="Pfam" id="PF13229">
    <property type="entry name" value="Beta_helix"/>
    <property type="match status" value="1"/>
</dbReference>
<dbReference type="SUPFAM" id="SSF51126">
    <property type="entry name" value="Pectin lyase-like"/>
    <property type="match status" value="1"/>
</dbReference>
<accession>A0A5B9QQL8</accession>
<evidence type="ECO:0000313" key="4">
    <source>
        <dbReference type="EMBL" id="QEG41397.1"/>
    </source>
</evidence>
<feature type="domain" description="SGNH hydrolase-type esterase" evidence="3">
    <location>
        <begin position="436"/>
        <end position="613"/>
    </location>
</feature>
<organism evidence="4 5">
    <name type="scientific">Roseimaritima ulvae</name>
    <dbReference type="NCBI Taxonomy" id="980254"/>
    <lineage>
        <taxon>Bacteria</taxon>
        <taxon>Pseudomonadati</taxon>
        <taxon>Planctomycetota</taxon>
        <taxon>Planctomycetia</taxon>
        <taxon>Pirellulales</taxon>
        <taxon>Pirellulaceae</taxon>
        <taxon>Roseimaritima</taxon>
    </lineage>
</organism>
<keyword evidence="1" id="KW-0732">Signal</keyword>
<feature type="domain" description="Right handed beta helix" evidence="2">
    <location>
        <begin position="115"/>
        <end position="312"/>
    </location>
</feature>
<dbReference type="RefSeq" id="WP_162275975.1">
    <property type="nucleotide sequence ID" value="NZ_CP042914.1"/>
</dbReference>
<dbReference type="PANTHER" id="PTHR30383:SF5">
    <property type="entry name" value="SGNH HYDROLASE-TYPE ESTERASE DOMAIN-CONTAINING PROTEIN"/>
    <property type="match status" value="1"/>
</dbReference>
<proteinExistence type="predicted"/>
<dbReference type="InterPro" id="IPR022441">
    <property type="entry name" value="Para_beta_helix_rpt-2"/>
</dbReference>
<protein>
    <submittedName>
        <fullName evidence="4">Multifunctional acyl-CoA thioesterase I and protease I and lysophospholipase L1</fullName>
    </submittedName>
</protein>
<dbReference type="InterPro" id="IPR051532">
    <property type="entry name" value="Ester_Hydrolysis_Enzymes"/>
</dbReference>
<dbReference type="GO" id="GO:0006508">
    <property type="term" value="P:proteolysis"/>
    <property type="evidence" value="ECO:0007669"/>
    <property type="project" value="UniProtKB-KW"/>
</dbReference>
<dbReference type="NCBIfam" id="TIGR03804">
    <property type="entry name" value="para_beta_helix"/>
    <property type="match status" value="1"/>
</dbReference>
<dbReference type="Gene3D" id="3.40.50.1110">
    <property type="entry name" value="SGNH hydrolase"/>
    <property type="match status" value="1"/>
</dbReference>
<sequence precursor="true">MIYSPPLRTVLLGCLPLLWAAMGWAAPPAADWFPQAKPWSQGDGESHHVATVEELFTAVGKVRPGDSILVADGHYRLPRYFEITTDNVTLRSASGNRDRVILDGAGSRHGELLGITGCQGVTIADLTIQNVKYNGIKLNSDRGVQRVTVHNCVLHNIWQRGVKAPGLRENAKQLSPRDCRVQFCLFYNDRPKQFSDDETDTPQTFNGNYIGGIDVKNTTNWTISDNVFIGIQGRTREGRGCIYISEDGRNCVIERNVFLNCDIGIALGNPSLEYSARHAVDCVVQNNLVSDCPETGILACYSKDCQIRNNTVFNPDSSLGRLIWVQNVNDGLQVENNLLVGPPLRVTSDSRIKQQRNIVLASQAELQKLSATAAGQTALTSAKVRDAIALPAQHAAKQAARQAAMMKPGVQRPEVIAAMRKVHQGFEGQTGYVAQFGDSITYSMAFWTPIGWDSPDQYLAVDDGWPKTPKNARWRDYVKGTRDKGPEHGNYSGWKVGQLNRAIDGALAKHNPEVAIIMIGTNDISGGKLPASYPQQLRDVVQKCLDQRCVPILNTIPPRRGHEDAVAAANQTIRDLAKQMSVPLADFHAECVRLRPEQTWDGTLISGDGVHPSGGKSNVYTPDNLSQCGYALRNWVNFLVLRQIYTQVLEQD</sequence>
<dbReference type="EMBL" id="CP042914">
    <property type="protein sequence ID" value="QEG41397.1"/>
    <property type="molecule type" value="Genomic_DNA"/>
</dbReference>
<dbReference type="InterPro" id="IPR036514">
    <property type="entry name" value="SGNH_hydro_sf"/>
</dbReference>